<keyword evidence="2" id="KW-0597">Phosphoprotein</keyword>
<evidence type="ECO:0000313" key="6">
    <source>
        <dbReference type="EMBL" id="QDB64849.1"/>
    </source>
</evidence>
<accession>A0A4Y5T9N7</accession>
<dbReference type="InterPro" id="IPR025909">
    <property type="entry name" value="Soyouz_module"/>
</dbReference>
<feature type="region of interest" description="Disordered" evidence="4">
    <location>
        <begin position="25"/>
        <end position="87"/>
    </location>
</feature>
<gene>
    <name evidence="6" type="primary">P</name>
</gene>
<evidence type="ECO:0000256" key="2">
    <source>
        <dbReference type="ARBA" id="ARBA00022553"/>
    </source>
</evidence>
<evidence type="ECO:0000256" key="1">
    <source>
        <dbReference type="ARBA" id="ARBA00020572"/>
    </source>
</evidence>
<protein>
    <recommendedName>
        <fullName evidence="1">Phosphoprotein</fullName>
    </recommendedName>
</protein>
<name>A0A4Y5T9N7_9MONO</name>
<proteinExistence type="predicted"/>
<evidence type="ECO:0000256" key="4">
    <source>
        <dbReference type="SAM" id="MobiDB-lite"/>
    </source>
</evidence>
<sequence length="431" mass="46350">MDFSNDDDIAELLNVSSQVIREIQHAEGKPPQTVGSVKVSPGNTKTLTELWESEASQSQVAGISDKSSVESSNQPNPPQINQTHNEKDSANLDTLAAATTACNDNEDTTQQSGQGIKSNMGKDLDSALAKLEKKAASIKSDKQVLKGGEKINNQSRNPIVPRGSIAGQTQVSNQSHPIPLKTPAQSPDYVGSTGNQSAVNVHLDHSGFLGTEENMHFPQIMASHTSPAGVTQSVLQSEQIQESSNADAAIVHQSASYAETILHSDSMVLGRLAKIDEKLSEIMKIIGIIPSIKNDINQLKATTALLSNQLAAIQILDPGNAQCKSLNEMRAASRSATVVVSGPGELSPQLVSDKLICKNELGQPIPREEYRASQPTKSSPNMVTDAELESLQALIETLVEPGKKRDRLVSQLTKVKTKDDWNRLKRAIYNS</sequence>
<evidence type="ECO:0000256" key="3">
    <source>
        <dbReference type="ARBA" id="ARBA00022953"/>
    </source>
</evidence>
<feature type="domain" description="Phosphoprotein P soyouz module" evidence="5">
    <location>
        <begin position="1"/>
        <end position="57"/>
    </location>
</feature>
<feature type="compositionally biased region" description="Polar residues" evidence="4">
    <location>
        <begin position="54"/>
        <end position="83"/>
    </location>
</feature>
<dbReference type="Gene3D" id="1.20.5.300">
    <property type="match status" value="1"/>
</dbReference>
<dbReference type="Pfam" id="PF14313">
    <property type="entry name" value="Soyouz_module"/>
    <property type="match status" value="1"/>
</dbReference>
<dbReference type="InterPro" id="IPR004897">
    <property type="entry name" value="P/V_Pprotein_paramyxoviral"/>
</dbReference>
<dbReference type="Pfam" id="PF03210">
    <property type="entry name" value="Paramyx_P_V_C"/>
    <property type="match status" value="1"/>
</dbReference>
<evidence type="ECO:0000259" key="5">
    <source>
        <dbReference type="Pfam" id="PF14313"/>
    </source>
</evidence>
<organism evidence="6">
    <name type="scientific">avian paramyxovirus 20</name>
    <dbReference type="NCBI Taxonomy" id="2560314"/>
    <lineage>
        <taxon>Viruses</taxon>
        <taxon>Riboviria</taxon>
        <taxon>Orthornavirae</taxon>
        <taxon>Negarnaviricota</taxon>
        <taxon>Haploviricotina</taxon>
        <taxon>Monjiviricetes</taxon>
        <taxon>Mononegavirales</taxon>
        <taxon>Paramyxoviridae</taxon>
        <taxon>Avulavirinae</taxon>
        <taxon>Metaavulavirus</taxon>
        <taxon>Metaavulavirus kazakhstanense</taxon>
    </lineage>
</organism>
<feature type="region of interest" description="Disordered" evidence="4">
    <location>
        <begin position="136"/>
        <end position="191"/>
    </location>
</feature>
<reference evidence="6" key="1">
    <citation type="submission" date="2018-09" db="EMBL/GenBank/DDBJ databases">
        <title>Molecular-genetic characterization of Avian avulovirus 20 strains isolated from wild birds.</title>
        <authorList>
            <person name="Karamendin K."/>
            <person name="Asanova S."/>
            <person name="Kydyrmanov A."/>
            <person name="Sayatov M."/>
            <person name="Kasymbekov Y."/>
            <person name="Khan E."/>
            <person name="Seidalina A."/>
            <person name="Klara D."/>
        </authorList>
    </citation>
    <scope>NUCLEOTIDE SEQUENCE</scope>
    <source>
        <strain evidence="6">AAvV-20/great black headed gull/Atyrau/5541/2013</strain>
    </source>
</reference>
<feature type="compositionally biased region" description="Polar residues" evidence="4">
    <location>
        <begin position="166"/>
        <end position="176"/>
    </location>
</feature>
<feature type="compositionally biased region" description="Basic and acidic residues" evidence="4">
    <location>
        <begin position="136"/>
        <end position="149"/>
    </location>
</feature>
<dbReference type="EMBL" id="MH844488">
    <property type="protein sequence ID" value="QDB64849.1"/>
    <property type="molecule type" value="Viral_cRNA"/>
</dbReference>
<keyword evidence="3" id="KW-0693">Viral RNA replication</keyword>